<dbReference type="AlphaFoldDB" id="A0A7T0G064"/>
<gene>
    <name evidence="1" type="ORF">G3M70_10305</name>
</gene>
<dbReference type="KEGG" id="nli:G3M70_10305"/>
<proteinExistence type="predicted"/>
<name>A0A7T0G064_9BACT</name>
<reference evidence="1 2" key="1">
    <citation type="submission" date="2020-02" db="EMBL/GenBank/DDBJ databases">
        <title>Genomic and physiological characterization of two novel Nitrospinaceae genera.</title>
        <authorList>
            <person name="Mueller A.J."/>
            <person name="Jung M.-Y."/>
            <person name="Strachan C.R."/>
            <person name="Herbold C.W."/>
            <person name="Kirkegaard R.H."/>
            <person name="Daims H."/>
        </authorList>
    </citation>
    <scope>NUCLEOTIDE SEQUENCE [LARGE SCALE GENOMIC DNA]</scope>
    <source>
        <strain evidence="1">EB</strain>
    </source>
</reference>
<protein>
    <submittedName>
        <fullName evidence="1">Uncharacterized protein</fullName>
    </submittedName>
</protein>
<organism evidence="1 2">
    <name type="scientific">Candidatus Nitronauta litoralis</name>
    <dbReference type="NCBI Taxonomy" id="2705533"/>
    <lineage>
        <taxon>Bacteria</taxon>
        <taxon>Pseudomonadati</taxon>
        <taxon>Nitrospinota/Tectimicrobiota group</taxon>
        <taxon>Nitrospinota</taxon>
        <taxon>Nitrospinia</taxon>
        <taxon>Nitrospinales</taxon>
        <taxon>Nitrospinaceae</taxon>
        <taxon>Candidatus Nitronauta</taxon>
    </lineage>
</organism>
<accession>A0A7T0G064</accession>
<evidence type="ECO:0000313" key="1">
    <source>
        <dbReference type="EMBL" id="QPJ62240.1"/>
    </source>
</evidence>
<dbReference type="EMBL" id="CP048685">
    <property type="protein sequence ID" value="QPJ62240.1"/>
    <property type="molecule type" value="Genomic_DNA"/>
</dbReference>
<sequence length="153" mass="16910">MLLTGCSVGPYGSLASKVTYTESAMVVEVYSLGVHLRPGGFDGGASIGHRQAVYIFPCSVEELRENGAGWHWFHAPLPDGTPLTRAVSSYGLEMETTPYQRRVALGYSDQIETIGPEPGDSILARVFFDREYPEKTHVFLKEKLDEPQISLCR</sequence>
<evidence type="ECO:0000313" key="2">
    <source>
        <dbReference type="Proteomes" id="UP000594688"/>
    </source>
</evidence>
<dbReference type="Proteomes" id="UP000594688">
    <property type="component" value="Chromosome"/>
</dbReference>